<sequence length="193" mass="21036">MLLGLILLALGATALIPVESWVHRNLHGVADTLAEHVYLPAARTLLVIVFLYCVFPQPLLAPTVLAGVGDAADLSRPDWHALLNVLFIAGALLPLLPRAERFGALILPLQTLIGAWIFMHHFEASHGLALKLNHSGVLMLFIGVVIASHMLLHLVARELSARYQRDALSLYDALALITQPPLVLIVTRAYVMT</sequence>
<protein>
    <submittedName>
        <fullName evidence="2">Uncharacterized protein</fullName>
    </submittedName>
</protein>
<dbReference type="RefSeq" id="WP_083560923.1">
    <property type="nucleotide sequence ID" value="NZ_AQQV01000001.1"/>
</dbReference>
<keyword evidence="1" id="KW-0472">Membrane</keyword>
<dbReference type="AlphaFoldDB" id="A0A1Y1SKA7"/>
<keyword evidence="1" id="KW-0812">Transmembrane</keyword>
<organism evidence="2 3">
    <name type="scientific">Oceanococcus atlanticus</name>
    <dbReference type="NCBI Taxonomy" id="1317117"/>
    <lineage>
        <taxon>Bacteria</taxon>
        <taxon>Pseudomonadati</taxon>
        <taxon>Pseudomonadota</taxon>
        <taxon>Gammaproteobacteria</taxon>
        <taxon>Chromatiales</taxon>
        <taxon>Oceanococcaceae</taxon>
        <taxon>Oceanococcus</taxon>
    </lineage>
</organism>
<feature type="transmembrane region" description="Helical" evidence="1">
    <location>
        <begin position="134"/>
        <end position="156"/>
    </location>
</feature>
<keyword evidence="1" id="KW-1133">Transmembrane helix</keyword>
<feature type="transmembrane region" description="Helical" evidence="1">
    <location>
        <begin position="79"/>
        <end position="96"/>
    </location>
</feature>
<keyword evidence="3" id="KW-1185">Reference proteome</keyword>
<evidence type="ECO:0000256" key="1">
    <source>
        <dbReference type="SAM" id="Phobius"/>
    </source>
</evidence>
<feature type="transmembrane region" description="Helical" evidence="1">
    <location>
        <begin position="102"/>
        <end position="122"/>
    </location>
</feature>
<evidence type="ECO:0000313" key="2">
    <source>
        <dbReference type="EMBL" id="ORE89639.1"/>
    </source>
</evidence>
<gene>
    <name evidence="2" type="ORF">ATO7_07150</name>
</gene>
<dbReference type="EMBL" id="AQQV01000001">
    <property type="protein sequence ID" value="ORE89639.1"/>
    <property type="molecule type" value="Genomic_DNA"/>
</dbReference>
<dbReference type="Proteomes" id="UP000192342">
    <property type="component" value="Unassembled WGS sequence"/>
</dbReference>
<evidence type="ECO:0000313" key="3">
    <source>
        <dbReference type="Proteomes" id="UP000192342"/>
    </source>
</evidence>
<name>A0A1Y1SKA7_9GAMM</name>
<proteinExistence type="predicted"/>
<accession>A0A1Y1SKA7</accession>
<feature type="transmembrane region" description="Helical" evidence="1">
    <location>
        <begin position="44"/>
        <end position="67"/>
    </location>
</feature>
<reference evidence="2 3" key="1">
    <citation type="submission" date="2013-04" db="EMBL/GenBank/DDBJ databases">
        <title>Oceanococcus atlanticus 22II-S10r2 Genome Sequencing.</title>
        <authorList>
            <person name="Lai Q."/>
            <person name="Li G."/>
            <person name="Shao Z."/>
        </authorList>
    </citation>
    <scope>NUCLEOTIDE SEQUENCE [LARGE SCALE GENOMIC DNA]</scope>
    <source>
        <strain evidence="2 3">22II-S10r2</strain>
    </source>
</reference>
<comment type="caution">
    <text evidence="2">The sequence shown here is derived from an EMBL/GenBank/DDBJ whole genome shotgun (WGS) entry which is preliminary data.</text>
</comment>